<reference evidence="2" key="1">
    <citation type="submission" date="2015-07" db="EMBL/GenBank/DDBJ databases">
        <title>Adaptation to a free-living lifestyle via gene acquisitions in the diplomonad Trepomonas sp. PC1.</title>
        <authorList>
            <person name="Xu F."/>
            <person name="Jerlstrom-Hultqvist J."/>
            <person name="Kolisko M."/>
            <person name="Simpson A.G.B."/>
            <person name="Roger A.J."/>
            <person name="Svard S.G."/>
            <person name="Andersson J.O."/>
        </authorList>
    </citation>
    <scope>NUCLEOTIDE SEQUENCE</scope>
    <source>
        <strain evidence="2">PC1</strain>
    </source>
</reference>
<feature type="region of interest" description="Disordered" evidence="1">
    <location>
        <begin position="823"/>
        <end position="912"/>
    </location>
</feature>
<feature type="compositionally biased region" description="Acidic residues" evidence="1">
    <location>
        <begin position="841"/>
        <end position="855"/>
    </location>
</feature>
<proteinExistence type="predicted"/>
<feature type="compositionally biased region" description="Basic and acidic residues" evidence="1">
    <location>
        <begin position="1072"/>
        <end position="1102"/>
    </location>
</feature>
<feature type="compositionally biased region" description="Basic and acidic residues" evidence="1">
    <location>
        <begin position="856"/>
        <end position="867"/>
    </location>
</feature>
<feature type="compositionally biased region" description="Basic and acidic residues" evidence="1">
    <location>
        <begin position="941"/>
        <end position="984"/>
    </location>
</feature>
<feature type="compositionally biased region" description="Basic and acidic residues" evidence="1">
    <location>
        <begin position="877"/>
        <end position="893"/>
    </location>
</feature>
<accession>A0A146KF87</accession>
<evidence type="ECO:0000256" key="1">
    <source>
        <dbReference type="SAM" id="MobiDB-lite"/>
    </source>
</evidence>
<protein>
    <submittedName>
        <fullName evidence="2">Uncharacterized protein</fullName>
    </submittedName>
</protein>
<feature type="region of interest" description="Disordered" evidence="1">
    <location>
        <begin position="932"/>
        <end position="1000"/>
    </location>
</feature>
<dbReference type="EMBL" id="GDID01002062">
    <property type="protein sequence ID" value="JAP94544.1"/>
    <property type="molecule type" value="Transcribed_RNA"/>
</dbReference>
<feature type="compositionally biased region" description="Basic and acidic residues" evidence="1">
    <location>
        <begin position="991"/>
        <end position="1000"/>
    </location>
</feature>
<name>A0A146KF87_9EUKA</name>
<feature type="non-terminal residue" evidence="2">
    <location>
        <position position="1"/>
    </location>
</feature>
<evidence type="ECO:0000313" key="2">
    <source>
        <dbReference type="EMBL" id="JAP94544.1"/>
    </source>
</evidence>
<organism evidence="2">
    <name type="scientific">Trepomonas sp. PC1</name>
    <dbReference type="NCBI Taxonomy" id="1076344"/>
    <lineage>
        <taxon>Eukaryota</taxon>
        <taxon>Metamonada</taxon>
        <taxon>Diplomonadida</taxon>
        <taxon>Hexamitidae</taxon>
        <taxon>Hexamitinae</taxon>
        <taxon>Trepomonas</taxon>
    </lineage>
</organism>
<gene>
    <name evidence="2" type="ORF">TPC1_12769</name>
</gene>
<sequence length="1493" mass="175043">KDLISLSSSQLLQKGKSIFSKMSKQQYNQCDQIDQLLTQLSDSLKEIDTDEVNECPAIFDFINTYSQIVTAGLNKKESPASLIQTFRQTVPNFPITQVVDDCVFQTALDSQLQPEAKSYLFFQLFIRYLLVNKYASSFIELISQQYQLSPTYYEENTGVFLNQELKSQVVQILKSYEEKERKFNFAPDLRFFKQLTDEQTQQFTRIDEVCKAFPNETYPFRTDSVQLQETIVSLFEDLSTLDIVELLMDFDQKLADLSAGKCSINPFFSNQIQYQPSQQVYEELRQHIFNYMQAMVDCGAKLNKMNFQIRLTREMCFGEIQYKVLFVRFFISNPILLSFLFAHMASLFDQQKPQGLTICHKLFESDMIRNPIFTSRIAVSIFRNMCLKQFKNINYLGCYYQQIFSEMCKMMLQSEVGQVIIDSLLETITTTYLEKRKSQQNTELLVFFFVSLALEIKLQQTGKILPWFKKAKFPDTQEIIQSIDETTSDDEVNYQLFYALLNSKKLSLLFQESRLMGPISRFEQKAQIDQNYLISTFIQKQRLLFMQVIMQSYVDSIEQVDKLMTAETEPKRMVEFVFTLNQKLQDQCKILTQDKAYIQELKDVHEDKVDYMVDNIKIITGITEIEVPPMIEQMVDQLKEQIQNNKISEQFMQKWPMIMQMIEQTGLIQTTFLDALQKTILFIQQKQTDKKAKLPNYLNLQHLLEQCLQFTDPADQLECFNYGLIVHSALEDLWGFVQQYNIELRRFYSVDAWICSQQIIKMMHGAVGSVNFAEFEFEGEKKLHSTKPANIIYIGEHVEPVESQLLRSSKKLFSKLGHKERTQSNLNLSQSLETKEKIDEPDVEQQEPDQEQNQDQDEKVEKIEKPKIFGKLGFAKKPKEFKEPKESKEEKIEAVNSPLKQQPEPEPEIQLEPEPEIILDDIQNQVTDLGDFFTTGNVQGEVKEASDDQELVRKEIERKQRLEDEKRQQQEAERKQKEQEEQKRLQLQKQQELERAEAEKRAIEAQKLKEQEELKQKQLLERQKKEAEEAEAKRLEQERLEKQKAAELEAQRQKEQEEQRLREIEQQRLEQERLQKEEQERLQKEEEMRLQREAELLQKQKEEEEQNRLNALREEQRQKEELELQLKLEAEEKQRKIDEAKAKEEKMKRAIEERQRLETARKAAQQPSFSFEIPEFNDQTLNLLQVEVKMAAILAVSHIMTNLDEIQEPLSKGLAVQLQTQLKDEDTQALTQLFEKLDNCEFDPCENVQCQMCRQPGVPCLKNRQITPLCQSCIKDELNLQKAFLQLQIPFFTSKNVKTPKLMIALQKAKELRRIAKMYTEQCPEMQKLVQMFAKTLENDKFTLWECVNQIESQEVLKISQQVAQMVDGFQQKCGDIKNYYQQNRQLKIGEAFNCDMQSNAPLNVYSLAVLVILAHQDEHQECQDKCKMCTSCQKPVTYKYTFSRFEKMICGGKAAVAMCPKCLKVAHSYCVVDGICQRCKDAENADQSDDDE</sequence>
<feature type="region of interest" description="Disordered" evidence="1">
    <location>
        <begin position="1072"/>
        <end position="1112"/>
    </location>
</feature>
<feature type="compositionally biased region" description="Polar residues" evidence="1">
    <location>
        <begin position="823"/>
        <end position="832"/>
    </location>
</feature>